<keyword evidence="8" id="KW-0325">Glycoprotein</keyword>
<evidence type="ECO:0000256" key="2">
    <source>
        <dbReference type="ARBA" id="ARBA00009643"/>
    </source>
</evidence>
<dbReference type="PANTHER" id="PTHR28652:SF2">
    <property type="entry name" value="TRANSMEMBRANE PROTEIN 59-LIKE PROTEIN"/>
    <property type="match status" value="1"/>
</dbReference>
<keyword evidence="5" id="KW-1133">Transmembrane helix</keyword>
<evidence type="ECO:0000256" key="9">
    <source>
        <dbReference type="SAM" id="SignalP"/>
    </source>
</evidence>
<keyword evidence="4 9" id="KW-0732">Signal</keyword>
<evidence type="ECO:0000256" key="3">
    <source>
        <dbReference type="ARBA" id="ARBA00022692"/>
    </source>
</evidence>
<evidence type="ECO:0000256" key="5">
    <source>
        <dbReference type="ARBA" id="ARBA00022989"/>
    </source>
</evidence>
<comment type="caution">
    <text evidence="10">The sequence shown here is derived from an EMBL/GenBank/DDBJ whole genome shotgun (WGS) entry which is preliminary data.</text>
</comment>
<dbReference type="AlphaFoldDB" id="A0A401PU63"/>
<keyword evidence="7" id="KW-0472">Membrane</keyword>
<comment type="subcellular location">
    <subcellularLocation>
        <location evidence="1">Golgi apparatus membrane</location>
        <topology evidence="1">Single-pass type I membrane protein</topology>
    </subcellularLocation>
</comment>
<dbReference type="EMBL" id="BFAA01017905">
    <property type="protein sequence ID" value="GCB76613.1"/>
    <property type="molecule type" value="Genomic_DNA"/>
</dbReference>
<accession>A0A401PU63</accession>
<evidence type="ECO:0000313" key="10">
    <source>
        <dbReference type="EMBL" id="GCB76613.1"/>
    </source>
</evidence>
<dbReference type="GO" id="GO:0000139">
    <property type="term" value="C:Golgi membrane"/>
    <property type="evidence" value="ECO:0007669"/>
    <property type="project" value="UniProtKB-SubCell"/>
</dbReference>
<feature type="signal peptide" evidence="9">
    <location>
        <begin position="1"/>
        <end position="25"/>
    </location>
</feature>
<reference evidence="10 11" key="1">
    <citation type="journal article" date="2018" name="Nat. Ecol. Evol.">
        <title>Shark genomes provide insights into elasmobranch evolution and the origin of vertebrates.</title>
        <authorList>
            <person name="Hara Y"/>
            <person name="Yamaguchi K"/>
            <person name="Onimaru K"/>
            <person name="Kadota M"/>
            <person name="Koyanagi M"/>
            <person name="Keeley SD"/>
            <person name="Tatsumi K"/>
            <person name="Tanaka K"/>
            <person name="Motone F"/>
            <person name="Kageyama Y"/>
            <person name="Nozu R"/>
            <person name="Adachi N"/>
            <person name="Nishimura O"/>
            <person name="Nakagawa R"/>
            <person name="Tanegashima C"/>
            <person name="Kiyatake I"/>
            <person name="Matsumoto R"/>
            <person name="Murakumo K"/>
            <person name="Nishida K"/>
            <person name="Terakita A"/>
            <person name="Kuratani S"/>
            <person name="Sato K"/>
            <person name="Hyodo S Kuraku.S."/>
        </authorList>
    </citation>
    <scope>NUCLEOTIDE SEQUENCE [LARGE SCALE GENOMIC DNA]</scope>
</reference>
<dbReference type="Pfam" id="PF12280">
    <property type="entry name" value="BSMAP"/>
    <property type="match status" value="1"/>
</dbReference>
<comment type="similarity">
    <text evidence="2">Belongs to the TMEM59 family.</text>
</comment>
<dbReference type="OMA" id="CEAGKDW"/>
<organism evidence="10 11">
    <name type="scientific">Scyliorhinus torazame</name>
    <name type="common">Cloudy catshark</name>
    <name type="synonym">Catulus torazame</name>
    <dbReference type="NCBI Taxonomy" id="75743"/>
    <lineage>
        <taxon>Eukaryota</taxon>
        <taxon>Metazoa</taxon>
        <taxon>Chordata</taxon>
        <taxon>Craniata</taxon>
        <taxon>Vertebrata</taxon>
        <taxon>Chondrichthyes</taxon>
        <taxon>Elasmobranchii</taxon>
        <taxon>Galeomorphii</taxon>
        <taxon>Galeoidea</taxon>
        <taxon>Carcharhiniformes</taxon>
        <taxon>Scyliorhinidae</taxon>
        <taxon>Scyliorhinus</taxon>
    </lineage>
</organism>
<evidence type="ECO:0000256" key="4">
    <source>
        <dbReference type="ARBA" id="ARBA00022729"/>
    </source>
</evidence>
<evidence type="ECO:0000256" key="8">
    <source>
        <dbReference type="ARBA" id="ARBA00023180"/>
    </source>
</evidence>
<sequence length="92" mass="9724">MAVAAGIRAALLLLSAAATCSPAGTDPFDSLLGDTARCQSLCRETFTQAGQPREAPLSACQRGCRLFSICQFVDGINRLNSTRAECEAGKDW</sequence>
<name>A0A401PU63_SCYTO</name>
<keyword evidence="3" id="KW-0812">Transmembrane</keyword>
<evidence type="ECO:0000256" key="6">
    <source>
        <dbReference type="ARBA" id="ARBA00023034"/>
    </source>
</evidence>
<keyword evidence="11" id="KW-1185">Reference proteome</keyword>
<keyword evidence="6" id="KW-0333">Golgi apparatus</keyword>
<protein>
    <submittedName>
        <fullName evidence="10">Uncharacterized protein</fullName>
    </submittedName>
</protein>
<dbReference type="InterPro" id="IPR022065">
    <property type="entry name" value="Uncharacterised_TMEM59"/>
</dbReference>
<evidence type="ECO:0000256" key="7">
    <source>
        <dbReference type="ARBA" id="ARBA00023136"/>
    </source>
</evidence>
<feature type="chain" id="PRO_5019296823" evidence="9">
    <location>
        <begin position="26"/>
        <end position="92"/>
    </location>
</feature>
<gene>
    <name evidence="10" type="ORF">scyTo_0021016</name>
</gene>
<dbReference type="PANTHER" id="PTHR28652">
    <property type="entry name" value="TRANSMEMBRANE PROTEIN 59-LIKE PROTEIN"/>
    <property type="match status" value="1"/>
</dbReference>
<evidence type="ECO:0000256" key="1">
    <source>
        <dbReference type="ARBA" id="ARBA00004614"/>
    </source>
</evidence>
<dbReference type="OrthoDB" id="6371519at2759"/>
<evidence type="ECO:0000313" key="11">
    <source>
        <dbReference type="Proteomes" id="UP000288216"/>
    </source>
</evidence>
<dbReference type="Proteomes" id="UP000288216">
    <property type="component" value="Unassembled WGS sequence"/>
</dbReference>
<proteinExistence type="inferred from homology"/>